<dbReference type="GO" id="GO:0050797">
    <property type="term" value="F:thymidylate synthase (FAD) activity"/>
    <property type="evidence" value="ECO:0007669"/>
    <property type="project" value="InterPro"/>
</dbReference>
<gene>
    <name evidence="1" type="ORF">UFOVP649_91</name>
</gene>
<dbReference type="Gene3D" id="3.30.1360.170">
    <property type="match status" value="1"/>
</dbReference>
<dbReference type="PROSITE" id="PS51331">
    <property type="entry name" value="THYX"/>
    <property type="match status" value="1"/>
</dbReference>
<name>A0A6J5N8X0_9CAUD</name>
<dbReference type="GO" id="GO:0070402">
    <property type="term" value="F:NADPH binding"/>
    <property type="evidence" value="ECO:0007669"/>
    <property type="project" value="TreeGrafter"/>
</dbReference>
<evidence type="ECO:0000313" key="1">
    <source>
        <dbReference type="EMBL" id="CAB4155177.1"/>
    </source>
</evidence>
<dbReference type="NCBIfam" id="TIGR02170">
    <property type="entry name" value="thyX"/>
    <property type="match status" value="1"/>
</dbReference>
<dbReference type="PANTHER" id="PTHR34934">
    <property type="entry name" value="FLAVIN-DEPENDENT THYMIDYLATE SYNTHASE"/>
    <property type="match status" value="1"/>
</dbReference>
<dbReference type="GO" id="GO:0004799">
    <property type="term" value="F:thymidylate synthase activity"/>
    <property type="evidence" value="ECO:0007669"/>
    <property type="project" value="TreeGrafter"/>
</dbReference>
<proteinExistence type="predicted"/>
<dbReference type="GO" id="GO:0050660">
    <property type="term" value="F:flavin adenine dinucleotide binding"/>
    <property type="evidence" value="ECO:0007669"/>
    <property type="project" value="InterPro"/>
</dbReference>
<reference evidence="1" key="1">
    <citation type="submission" date="2020-04" db="EMBL/GenBank/DDBJ databases">
        <authorList>
            <person name="Chiriac C."/>
            <person name="Salcher M."/>
            <person name="Ghai R."/>
            <person name="Kavagutti S V."/>
        </authorList>
    </citation>
    <scope>NUCLEOTIDE SEQUENCE</scope>
</reference>
<dbReference type="Pfam" id="PF02511">
    <property type="entry name" value="Thy1"/>
    <property type="match status" value="1"/>
</dbReference>
<dbReference type="CDD" id="cd20175">
    <property type="entry name" value="ThyX"/>
    <property type="match status" value="1"/>
</dbReference>
<dbReference type="InterPro" id="IPR036098">
    <property type="entry name" value="Thymidylate_synthase_ThyX_sf"/>
</dbReference>
<sequence length="273" mass="30873">MGSHSLNRMNGRRRLASCLALWYNGNSTNLQMTLSIADHPPADPLDDGKSYLRLIDSMGNSLSVVNDARQSFDKETEVWGEKEAKLLYYLIQNHHTSPLRGVVFKWKVKAPLFIARQWYKHTVASTYVDDQLGWNEKSFRYCSVDDKAEFYTPKNFRSQAQNNRQASGEPLLSKDQALALSLYSKGIEEGRQAYDALLAMGVSKEQARGVMPPCLYTSFVWTCSLQTLLHFIDLRIGEGAQGEICAYAHSLYHLAFPIAPEVFTASKDTRFSL</sequence>
<dbReference type="SUPFAM" id="SSF69796">
    <property type="entry name" value="Thymidylate synthase-complementing protein Thy1"/>
    <property type="match status" value="1"/>
</dbReference>
<dbReference type="PANTHER" id="PTHR34934:SF1">
    <property type="entry name" value="FLAVIN-DEPENDENT THYMIDYLATE SYNTHASE"/>
    <property type="match status" value="1"/>
</dbReference>
<accession>A0A6J5N8X0</accession>
<organism evidence="1">
    <name type="scientific">uncultured Caudovirales phage</name>
    <dbReference type="NCBI Taxonomy" id="2100421"/>
    <lineage>
        <taxon>Viruses</taxon>
        <taxon>Duplodnaviria</taxon>
        <taxon>Heunggongvirae</taxon>
        <taxon>Uroviricota</taxon>
        <taxon>Caudoviricetes</taxon>
        <taxon>Peduoviridae</taxon>
        <taxon>Maltschvirus</taxon>
        <taxon>Maltschvirus maltsch</taxon>
    </lineage>
</organism>
<dbReference type="InterPro" id="IPR003669">
    <property type="entry name" value="Thymidylate_synthase_ThyX"/>
</dbReference>
<dbReference type="EMBL" id="LR796624">
    <property type="protein sequence ID" value="CAB4155177.1"/>
    <property type="molecule type" value="Genomic_DNA"/>
</dbReference>
<dbReference type="GO" id="GO:0006231">
    <property type="term" value="P:dTMP biosynthetic process"/>
    <property type="evidence" value="ECO:0007669"/>
    <property type="project" value="InterPro"/>
</dbReference>
<protein>
    <submittedName>
        <fullName evidence="1">THY1 Predicted alternative thymidylate synthase</fullName>
    </submittedName>
</protein>